<organism evidence="2 3">
    <name type="scientific">Dokdonella immobilis</name>
    <dbReference type="NCBI Taxonomy" id="578942"/>
    <lineage>
        <taxon>Bacteria</taxon>
        <taxon>Pseudomonadati</taxon>
        <taxon>Pseudomonadota</taxon>
        <taxon>Gammaproteobacteria</taxon>
        <taxon>Lysobacterales</taxon>
        <taxon>Rhodanobacteraceae</taxon>
        <taxon>Dokdonella</taxon>
    </lineage>
</organism>
<dbReference type="InterPro" id="IPR009799">
    <property type="entry name" value="EthD_dom"/>
</dbReference>
<dbReference type="SUPFAM" id="SSF54909">
    <property type="entry name" value="Dimeric alpha+beta barrel"/>
    <property type="match status" value="1"/>
</dbReference>
<evidence type="ECO:0000313" key="3">
    <source>
        <dbReference type="Proteomes" id="UP000198575"/>
    </source>
</evidence>
<proteinExistence type="predicted"/>
<dbReference type="NCBIfam" id="TIGR02118">
    <property type="entry name" value="EthD family reductase"/>
    <property type="match status" value="1"/>
</dbReference>
<dbReference type="PANTHER" id="PTHR40260">
    <property type="entry name" value="BLR8190 PROTEIN"/>
    <property type="match status" value="1"/>
</dbReference>
<accession>A0A1I4ZMX1</accession>
<dbReference type="Proteomes" id="UP000198575">
    <property type="component" value="Unassembled WGS sequence"/>
</dbReference>
<dbReference type="InterPro" id="IPR011008">
    <property type="entry name" value="Dimeric_a/b-barrel"/>
</dbReference>
<gene>
    <name evidence="2" type="ORF">SAMN05216289_12712</name>
</gene>
<dbReference type="RefSeq" id="WP_175498119.1">
    <property type="nucleotide sequence ID" value="NZ_FOVF01000027.1"/>
</dbReference>
<sequence>MIRLNILYPNTPGTRFDIDYYLATHMPMAKRLFGDVLKEVTLEYGMAGVEPGSPPAYIMSCHMRFESIEAFMDAWSQIGEQLGGDIPNYTDAAPLIQFSRIVPFD</sequence>
<name>A0A1I4ZMX1_9GAMM</name>
<dbReference type="GO" id="GO:0016491">
    <property type="term" value="F:oxidoreductase activity"/>
    <property type="evidence" value="ECO:0007669"/>
    <property type="project" value="InterPro"/>
</dbReference>
<keyword evidence="3" id="KW-1185">Reference proteome</keyword>
<dbReference type="Gene3D" id="3.30.70.100">
    <property type="match status" value="1"/>
</dbReference>
<dbReference type="AlphaFoldDB" id="A0A1I4ZMX1"/>
<evidence type="ECO:0000313" key="2">
    <source>
        <dbReference type="EMBL" id="SFN51320.1"/>
    </source>
</evidence>
<dbReference type="Pfam" id="PF07110">
    <property type="entry name" value="EthD"/>
    <property type="match status" value="1"/>
</dbReference>
<dbReference type="PANTHER" id="PTHR40260:SF2">
    <property type="entry name" value="BLR8190 PROTEIN"/>
    <property type="match status" value="1"/>
</dbReference>
<feature type="domain" description="EthD" evidence="1">
    <location>
        <begin position="19"/>
        <end position="92"/>
    </location>
</feature>
<evidence type="ECO:0000259" key="1">
    <source>
        <dbReference type="Pfam" id="PF07110"/>
    </source>
</evidence>
<dbReference type="EMBL" id="FOVF01000027">
    <property type="protein sequence ID" value="SFN51320.1"/>
    <property type="molecule type" value="Genomic_DNA"/>
</dbReference>
<reference evidence="2 3" key="1">
    <citation type="submission" date="2016-10" db="EMBL/GenBank/DDBJ databases">
        <authorList>
            <person name="de Groot N.N."/>
        </authorList>
    </citation>
    <scope>NUCLEOTIDE SEQUENCE [LARGE SCALE GENOMIC DNA]</scope>
    <source>
        <strain evidence="2 3">CGMCC 1.7659</strain>
    </source>
</reference>
<protein>
    <recommendedName>
        <fullName evidence="1">EthD domain-containing protein</fullName>
    </recommendedName>
</protein>